<gene>
    <name evidence="1" type="ORF">EUGRSUZ_I00483</name>
</gene>
<organism evidence="1">
    <name type="scientific">Eucalyptus grandis</name>
    <name type="common">Flooded gum</name>
    <dbReference type="NCBI Taxonomy" id="71139"/>
    <lineage>
        <taxon>Eukaryota</taxon>
        <taxon>Viridiplantae</taxon>
        <taxon>Streptophyta</taxon>
        <taxon>Embryophyta</taxon>
        <taxon>Tracheophyta</taxon>
        <taxon>Spermatophyta</taxon>
        <taxon>Magnoliopsida</taxon>
        <taxon>eudicotyledons</taxon>
        <taxon>Gunneridae</taxon>
        <taxon>Pentapetalae</taxon>
        <taxon>rosids</taxon>
        <taxon>malvids</taxon>
        <taxon>Myrtales</taxon>
        <taxon>Myrtaceae</taxon>
        <taxon>Myrtoideae</taxon>
        <taxon>Eucalypteae</taxon>
        <taxon>Eucalyptus</taxon>
    </lineage>
</organism>
<protein>
    <submittedName>
        <fullName evidence="1">Uncharacterized protein</fullName>
    </submittedName>
</protein>
<accession>A0A059AMB8</accession>
<dbReference type="EMBL" id="KK198761">
    <property type="protein sequence ID" value="KCW54530.1"/>
    <property type="molecule type" value="Genomic_DNA"/>
</dbReference>
<dbReference type="InParanoid" id="A0A059AMB8"/>
<reference evidence="1" key="1">
    <citation type="submission" date="2013-07" db="EMBL/GenBank/DDBJ databases">
        <title>The genome of Eucalyptus grandis.</title>
        <authorList>
            <person name="Schmutz J."/>
            <person name="Hayes R."/>
            <person name="Myburg A."/>
            <person name="Tuskan G."/>
            <person name="Grattapaglia D."/>
            <person name="Rokhsar D.S."/>
        </authorList>
    </citation>
    <scope>NUCLEOTIDE SEQUENCE</scope>
    <source>
        <tissue evidence="1">Leaf extractions</tissue>
    </source>
</reference>
<dbReference type="Gramene" id="KCW54530">
    <property type="protein sequence ID" value="KCW54530"/>
    <property type="gene ID" value="EUGRSUZ_I00483"/>
</dbReference>
<proteinExistence type="predicted"/>
<evidence type="ECO:0000313" key="1">
    <source>
        <dbReference type="EMBL" id="KCW54530.1"/>
    </source>
</evidence>
<name>A0A059AMB8_EUCGR</name>
<sequence length="91" mass="10804">MCTKLRYIRTPPCSFVDVETASASPRTHTPMRKHRHTSICSYLKAHKDHMQTPTSLYFNKTLETYQFVSHHVQTKITSTFFSNIWWFISHK</sequence>
<dbReference type="AlphaFoldDB" id="A0A059AMB8"/>